<dbReference type="Proteomes" id="UP000216857">
    <property type="component" value="Unassembled WGS sequence"/>
</dbReference>
<accession>A0A261RFU7</accession>
<dbReference type="OrthoDB" id="9797274at2"/>
<protein>
    <submittedName>
        <fullName evidence="1">Uncharacterized protein</fullName>
    </submittedName>
</protein>
<organism evidence="1 2">
    <name type="scientific">Bordetella genomosp. 9</name>
    <dbReference type="NCBI Taxonomy" id="1416803"/>
    <lineage>
        <taxon>Bacteria</taxon>
        <taxon>Pseudomonadati</taxon>
        <taxon>Pseudomonadota</taxon>
        <taxon>Betaproteobacteria</taxon>
        <taxon>Burkholderiales</taxon>
        <taxon>Alcaligenaceae</taxon>
        <taxon>Bordetella</taxon>
    </lineage>
</organism>
<evidence type="ECO:0000313" key="1">
    <source>
        <dbReference type="EMBL" id="OZI23835.1"/>
    </source>
</evidence>
<evidence type="ECO:0000313" key="2">
    <source>
        <dbReference type="Proteomes" id="UP000216857"/>
    </source>
</evidence>
<dbReference type="EMBL" id="NEVJ01000002">
    <property type="protein sequence ID" value="OZI23835.1"/>
    <property type="molecule type" value="Genomic_DNA"/>
</dbReference>
<keyword evidence="2" id="KW-1185">Reference proteome</keyword>
<sequence length="160" mass="17930">MIYQCGGCGKTTFETTCTACAPARPAADASTSAPPQLTPLDPSFYSEFQYQSKGFIMDFFGKKKEQAQLNNLLNSVLRKYAELKTPYFTSFIHSISSHTAEIDDATRPRPTMDGAYSDRERFREALLRRGFSELWGLLALLDELRLDPAFKAEILTIVIA</sequence>
<name>A0A261RFU7_9BORD</name>
<dbReference type="RefSeq" id="WP_094846795.1">
    <property type="nucleotide sequence ID" value="NZ_NEVJ01000002.1"/>
</dbReference>
<comment type="caution">
    <text evidence="1">The sequence shown here is derived from an EMBL/GenBank/DDBJ whole genome shotgun (WGS) entry which is preliminary data.</text>
</comment>
<reference evidence="1" key="1">
    <citation type="submission" date="2017-05" db="EMBL/GenBank/DDBJ databases">
        <title>Complete and WGS of Bordetella genogroups.</title>
        <authorList>
            <person name="Spilker T."/>
            <person name="Lipuma J."/>
        </authorList>
    </citation>
    <scope>NUCLEOTIDE SEQUENCE</scope>
    <source>
        <strain evidence="1">AU21707</strain>
    </source>
</reference>
<gene>
    <name evidence="1" type="ORF">CAL26_10490</name>
</gene>
<proteinExistence type="predicted"/>
<dbReference type="AlphaFoldDB" id="A0A261RFU7"/>